<proteinExistence type="predicted"/>
<name>A0A9N8DYX8_9STRA</name>
<feature type="region of interest" description="Disordered" evidence="1">
    <location>
        <begin position="142"/>
        <end position="182"/>
    </location>
</feature>
<feature type="compositionally biased region" description="Low complexity" evidence="1">
    <location>
        <begin position="160"/>
        <end position="176"/>
    </location>
</feature>
<evidence type="ECO:0000313" key="2">
    <source>
        <dbReference type="EMBL" id="CAB9511401.1"/>
    </source>
</evidence>
<evidence type="ECO:0000313" key="3">
    <source>
        <dbReference type="Proteomes" id="UP001153069"/>
    </source>
</evidence>
<organism evidence="2 3">
    <name type="scientific">Seminavis robusta</name>
    <dbReference type="NCBI Taxonomy" id="568900"/>
    <lineage>
        <taxon>Eukaryota</taxon>
        <taxon>Sar</taxon>
        <taxon>Stramenopiles</taxon>
        <taxon>Ochrophyta</taxon>
        <taxon>Bacillariophyta</taxon>
        <taxon>Bacillariophyceae</taxon>
        <taxon>Bacillariophycidae</taxon>
        <taxon>Naviculales</taxon>
        <taxon>Naviculaceae</taxon>
        <taxon>Seminavis</taxon>
    </lineage>
</organism>
<feature type="compositionally biased region" description="Basic residues" evidence="1">
    <location>
        <begin position="149"/>
        <end position="159"/>
    </location>
</feature>
<reference evidence="2" key="1">
    <citation type="submission" date="2020-06" db="EMBL/GenBank/DDBJ databases">
        <authorList>
            <consortium name="Plant Systems Biology data submission"/>
        </authorList>
    </citation>
    <scope>NUCLEOTIDE SEQUENCE</scope>
    <source>
        <strain evidence="2">D6</strain>
    </source>
</reference>
<evidence type="ECO:0000256" key="1">
    <source>
        <dbReference type="SAM" id="MobiDB-lite"/>
    </source>
</evidence>
<accession>A0A9N8DYX8</accession>
<dbReference type="AlphaFoldDB" id="A0A9N8DYX8"/>
<protein>
    <submittedName>
        <fullName evidence="2">Uncharacterized protein</fullName>
    </submittedName>
</protein>
<dbReference type="EMBL" id="CAICTM010000482">
    <property type="protein sequence ID" value="CAB9511401.1"/>
    <property type="molecule type" value="Genomic_DNA"/>
</dbReference>
<comment type="caution">
    <text evidence="2">The sequence shown here is derived from an EMBL/GenBank/DDBJ whole genome shotgun (WGS) entry which is preliminary data.</text>
</comment>
<gene>
    <name evidence="2" type="ORF">SEMRO_483_G152010.1</name>
</gene>
<keyword evidence="3" id="KW-1185">Reference proteome</keyword>
<dbReference type="Proteomes" id="UP001153069">
    <property type="component" value="Unassembled WGS sequence"/>
</dbReference>
<sequence length="182" mass="21436">MRRDDVTPIRVKEKEDFFDWDKYLDQYWAPVKAVSEHHCFEVDGTRSMHHMFVKPFDGAKEEAQLLTRLKFRPKEWRKAHKNQDWSVFKEPLTLEHGPAHLEPPGIPDIKWQELYDKWRKLIPLDKRTIKWFKEDPGVERRAKVQANSKKAKATRRQRTATKVSAAEAATMATAPTEVNNSI</sequence>